<evidence type="ECO:0000313" key="1">
    <source>
        <dbReference type="EMBL" id="CAH0724118.1"/>
    </source>
</evidence>
<keyword evidence="2" id="KW-1185">Reference proteome</keyword>
<reference evidence="1" key="1">
    <citation type="submission" date="2021-12" db="EMBL/GenBank/DDBJ databases">
        <authorList>
            <person name="Martin H S."/>
        </authorList>
    </citation>
    <scope>NUCLEOTIDE SEQUENCE</scope>
</reference>
<name>A0A8J9VLD1_9NEOP</name>
<dbReference type="EMBL" id="OV170224">
    <property type="protein sequence ID" value="CAH0724118.1"/>
    <property type="molecule type" value="Genomic_DNA"/>
</dbReference>
<gene>
    <name evidence="1" type="ORF">BINO364_LOCUS9872</name>
</gene>
<dbReference type="Proteomes" id="UP000838878">
    <property type="component" value="Chromosome 4"/>
</dbReference>
<accession>A0A8J9VLD1</accession>
<sequence>MIILQVYCVVRSTDVTPAPPSPLATAARATRCKCMGFRYVKEAGVAINDKQGIGQIIDKIALVQGARAPPAALISRLG</sequence>
<protein>
    <submittedName>
        <fullName evidence="1">Uncharacterized protein</fullName>
    </submittedName>
</protein>
<proteinExistence type="predicted"/>
<evidence type="ECO:0000313" key="2">
    <source>
        <dbReference type="Proteomes" id="UP000838878"/>
    </source>
</evidence>
<dbReference type="AlphaFoldDB" id="A0A8J9VLD1"/>
<organism evidence="1 2">
    <name type="scientific">Brenthis ino</name>
    <name type="common">lesser marbled fritillary</name>
    <dbReference type="NCBI Taxonomy" id="405034"/>
    <lineage>
        <taxon>Eukaryota</taxon>
        <taxon>Metazoa</taxon>
        <taxon>Ecdysozoa</taxon>
        <taxon>Arthropoda</taxon>
        <taxon>Hexapoda</taxon>
        <taxon>Insecta</taxon>
        <taxon>Pterygota</taxon>
        <taxon>Neoptera</taxon>
        <taxon>Endopterygota</taxon>
        <taxon>Lepidoptera</taxon>
        <taxon>Glossata</taxon>
        <taxon>Ditrysia</taxon>
        <taxon>Papilionoidea</taxon>
        <taxon>Nymphalidae</taxon>
        <taxon>Heliconiinae</taxon>
        <taxon>Argynnini</taxon>
        <taxon>Brenthis</taxon>
    </lineage>
</organism>
<feature type="non-terminal residue" evidence="1">
    <location>
        <position position="78"/>
    </location>
</feature>